<evidence type="ECO:0000313" key="2">
    <source>
        <dbReference type="EMBL" id="ABG49721.1"/>
    </source>
</evidence>
<evidence type="ECO:0000259" key="1">
    <source>
        <dbReference type="Pfam" id="PF14104"/>
    </source>
</evidence>
<dbReference type="HOGENOM" id="CLU_191444_0_0_3"/>
<feature type="domain" description="DUF4277" evidence="1">
    <location>
        <begin position="20"/>
        <end position="77"/>
    </location>
</feature>
<dbReference type="InterPro" id="IPR025457">
    <property type="entry name" value="DUF4277"/>
</dbReference>
<gene>
    <name evidence="2" type="ordered locus">Tery_0233</name>
</gene>
<dbReference type="RefSeq" id="WP_011610117.1">
    <property type="nucleotide sequence ID" value="NC_008312.1"/>
</dbReference>
<sequence>MNCLCNLIKVGKNGKKTSLEVNNLDHLRLVERILYKIGIGKKINELIGESTNEKVTAVQVFKEMLLNGLGKVLSPLY</sequence>
<protein>
    <recommendedName>
        <fullName evidence="1">DUF4277 domain-containing protein</fullName>
    </recommendedName>
</protein>
<proteinExistence type="predicted"/>
<name>Q119V3_TRIEI</name>
<accession>Q119V3</accession>
<dbReference type="Pfam" id="PF14104">
    <property type="entry name" value="DUF4277"/>
    <property type="match status" value="1"/>
</dbReference>
<dbReference type="AlphaFoldDB" id="Q119V3"/>
<dbReference type="KEGG" id="ter:Tery_0233"/>
<organism evidence="2">
    <name type="scientific">Trichodesmium erythraeum (strain IMS101)</name>
    <dbReference type="NCBI Taxonomy" id="203124"/>
    <lineage>
        <taxon>Bacteria</taxon>
        <taxon>Bacillati</taxon>
        <taxon>Cyanobacteriota</taxon>
        <taxon>Cyanophyceae</taxon>
        <taxon>Oscillatoriophycideae</taxon>
        <taxon>Oscillatoriales</taxon>
        <taxon>Microcoleaceae</taxon>
        <taxon>Trichodesmium</taxon>
    </lineage>
</organism>
<reference evidence="2" key="1">
    <citation type="submission" date="2006-06" db="EMBL/GenBank/DDBJ databases">
        <title>Complete sequence of Trichodesmium erythraeum IMS101.</title>
        <authorList>
            <consortium name="US DOE Joint Genome Institute"/>
            <person name="Copeland A."/>
            <person name="Lucas S."/>
            <person name="Lapidus A."/>
            <person name="Barry K."/>
            <person name="Detter J.C."/>
            <person name="Glavina del Rio T."/>
            <person name="Hammon N."/>
            <person name="Israni S."/>
            <person name="Dalin E."/>
            <person name="Tice H."/>
            <person name="Pitluck S."/>
            <person name="Kiss H."/>
            <person name="Munk A.C."/>
            <person name="Brettin T."/>
            <person name="Bruce D."/>
            <person name="Han C."/>
            <person name="Tapia R."/>
            <person name="Gilna P."/>
            <person name="Schmutz J."/>
            <person name="Larimer F."/>
            <person name="Land M."/>
            <person name="Hauser L."/>
            <person name="Kyrpides N."/>
            <person name="Kim E."/>
            <person name="Richardson P."/>
        </authorList>
    </citation>
    <scope>NUCLEOTIDE SEQUENCE [LARGE SCALE GENOMIC DNA]</scope>
    <source>
        <strain evidence="2">IMS101</strain>
    </source>
</reference>
<dbReference type="EMBL" id="CP000393">
    <property type="protein sequence ID" value="ABG49721.1"/>
    <property type="molecule type" value="Genomic_DNA"/>
</dbReference>